<dbReference type="Gene3D" id="1.25.40.10">
    <property type="entry name" value="Tetratricopeptide repeat domain"/>
    <property type="match status" value="1"/>
</dbReference>
<name>A0A1I3VV27_9HYPH</name>
<dbReference type="EMBL" id="FOSL01000001">
    <property type="protein sequence ID" value="SFJ98147.1"/>
    <property type="molecule type" value="Genomic_DNA"/>
</dbReference>
<evidence type="ECO:0000313" key="3">
    <source>
        <dbReference type="EMBL" id="SFJ98147.1"/>
    </source>
</evidence>
<evidence type="ECO:0000256" key="2">
    <source>
        <dbReference type="ARBA" id="ARBA00022803"/>
    </source>
</evidence>
<dbReference type="RefSeq" id="WP_149758240.1">
    <property type="nucleotide sequence ID" value="NZ_BSPE01000002.1"/>
</dbReference>
<evidence type="ECO:0000256" key="1">
    <source>
        <dbReference type="ARBA" id="ARBA00022737"/>
    </source>
</evidence>
<keyword evidence="1" id="KW-0677">Repeat</keyword>
<keyword evidence="4" id="KW-1185">Reference proteome</keyword>
<evidence type="ECO:0000313" key="4">
    <source>
        <dbReference type="Proteomes" id="UP000323300"/>
    </source>
</evidence>
<dbReference type="PANTHER" id="PTHR44858">
    <property type="entry name" value="TETRATRICOPEPTIDE REPEAT PROTEIN 6"/>
    <property type="match status" value="1"/>
</dbReference>
<dbReference type="InterPro" id="IPR019734">
    <property type="entry name" value="TPR_rpt"/>
</dbReference>
<reference evidence="3 4" key="1">
    <citation type="submission" date="2016-10" db="EMBL/GenBank/DDBJ databases">
        <authorList>
            <person name="Varghese N."/>
            <person name="Submissions S."/>
        </authorList>
    </citation>
    <scope>NUCLEOTIDE SEQUENCE [LARGE SCALE GENOMIC DNA]</scope>
    <source>
        <strain evidence="3 4">DSM 21822</strain>
    </source>
</reference>
<dbReference type="AlphaFoldDB" id="A0A1I3VV27"/>
<dbReference type="PANTHER" id="PTHR44858:SF1">
    <property type="entry name" value="UDP-N-ACETYLGLUCOSAMINE--PEPTIDE N-ACETYLGLUCOSAMINYLTRANSFERASE SPINDLY-RELATED"/>
    <property type="match status" value="1"/>
</dbReference>
<dbReference type="SMART" id="SM00028">
    <property type="entry name" value="TPR"/>
    <property type="match status" value="3"/>
</dbReference>
<sequence>MSHQVMGFPADVVRDTVHHILSSPDFGATERIRNFLKYIIEETLEGRAERIKAYTIATSVFGRDKNFDPQVDSIVRIEAGRLRRTLERYYLTGGRDDEIQIRIPVGSYVPVIIGRETSGVEPVPANADASQARFHRGPAILVEPFEQEGASATHPHFAAGLTQSLVVRLTRFTGLRVYFTSSQPETPSGDQRATAPVPDYVLRGVVSLSADHLSVDIVLLKARSGRTVWADSFDSALLPVDFFSLRDEIANRVAQIIAQPYGIIFTDTAKDSDGDPPSMLSSYSCVLSFYKYWKTFDREMIAPTRDCLERTIRVDPNYAEAFACLSLLYSNAHRFGHSLGPLTFDLRERALELANRAIELAPNSAWSHYARSVAHWFANDVATSIRALETGRQLNPNDTTILAELGQRYAFLMQWDKAVPLLETAFDRNPAQPTGYRIGMFLYHLAHGRYQEALHEGRRVLAPSVLYGHVAIAIAAAELGRKQEAVEAVRRILEIDPAYGDRVVRDLESRNLHGDLITLVIQGLRKAGLRGSEVEALPGAHVSA</sequence>
<accession>A0A1I3VV27</accession>
<protein>
    <submittedName>
        <fullName evidence="3">TolB amino-terminal domain-containing protein</fullName>
    </submittedName>
</protein>
<dbReference type="Proteomes" id="UP000323300">
    <property type="component" value="Unassembled WGS sequence"/>
</dbReference>
<keyword evidence="2" id="KW-0802">TPR repeat</keyword>
<organism evidence="3 4">
    <name type="scientific">Neomesorhizobium albiziae</name>
    <dbReference type="NCBI Taxonomy" id="335020"/>
    <lineage>
        <taxon>Bacteria</taxon>
        <taxon>Pseudomonadati</taxon>
        <taxon>Pseudomonadota</taxon>
        <taxon>Alphaproteobacteria</taxon>
        <taxon>Hyphomicrobiales</taxon>
        <taxon>Phyllobacteriaceae</taxon>
        <taxon>Neomesorhizobium</taxon>
    </lineage>
</organism>
<dbReference type="SUPFAM" id="SSF48452">
    <property type="entry name" value="TPR-like"/>
    <property type="match status" value="1"/>
</dbReference>
<dbReference type="OrthoDB" id="100177at2"/>
<gene>
    <name evidence="3" type="ORF">SAMN04488498_101696</name>
</gene>
<dbReference type="InterPro" id="IPR050498">
    <property type="entry name" value="Ycf3"/>
</dbReference>
<dbReference type="InterPro" id="IPR011990">
    <property type="entry name" value="TPR-like_helical_dom_sf"/>
</dbReference>
<proteinExistence type="predicted"/>